<accession>A0AAD4XU49</accession>
<dbReference type="CDD" id="cd12408">
    <property type="entry name" value="RRM_eIF3G_like"/>
    <property type="match status" value="1"/>
</dbReference>
<protein>
    <recommendedName>
        <fullName evidence="4">RRM domain-containing protein</fullName>
    </recommendedName>
</protein>
<evidence type="ECO:0000256" key="3">
    <source>
        <dbReference type="SAM" id="MobiDB-lite"/>
    </source>
</evidence>
<evidence type="ECO:0000256" key="2">
    <source>
        <dbReference type="PROSITE-ProRule" id="PRU00176"/>
    </source>
</evidence>
<dbReference type="GO" id="GO:0003723">
    <property type="term" value="F:RNA binding"/>
    <property type="evidence" value="ECO:0007669"/>
    <property type="project" value="UniProtKB-UniRule"/>
</dbReference>
<name>A0AAD4XU49_9MAGN</name>
<feature type="region of interest" description="Disordered" evidence="3">
    <location>
        <begin position="52"/>
        <end position="71"/>
    </location>
</feature>
<evidence type="ECO:0000259" key="4">
    <source>
        <dbReference type="PROSITE" id="PS50102"/>
    </source>
</evidence>
<dbReference type="Gene3D" id="3.30.70.330">
    <property type="match status" value="1"/>
</dbReference>
<dbReference type="InterPro" id="IPR035979">
    <property type="entry name" value="RBD_domain_sf"/>
</dbReference>
<sequence length="155" mass="17377">MCMLVLEFDIAGNGDAKTVRKRNKNGSKDDTKVLEDTLSCGTSNSGTYIHPSQRDGARQLRSQMRPRRNEENSVCVTNLSEDTREPDLLELFGTFGAISHVHVVVDQRTGISRGIGFVNFVNKEDAERAIHNLNRYANHNLIVGVEWETPRGYSN</sequence>
<keyword evidence="1 2" id="KW-0694">RNA-binding</keyword>
<dbReference type="SMART" id="SM00360">
    <property type="entry name" value="RRM"/>
    <property type="match status" value="1"/>
</dbReference>
<keyword evidence="6" id="KW-1185">Reference proteome</keyword>
<proteinExistence type="predicted"/>
<dbReference type="PANTHER" id="PTHR10352">
    <property type="entry name" value="EUKARYOTIC TRANSLATION INITIATION FACTOR 3 SUBUNIT G"/>
    <property type="match status" value="1"/>
</dbReference>
<dbReference type="AlphaFoldDB" id="A0AAD4XU49"/>
<dbReference type="SUPFAM" id="SSF54928">
    <property type="entry name" value="RNA-binding domain, RBD"/>
    <property type="match status" value="1"/>
</dbReference>
<dbReference type="InterPro" id="IPR012677">
    <property type="entry name" value="Nucleotide-bd_a/b_plait_sf"/>
</dbReference>
<feature type="domain" description="RRM" evidence="4">
    <location>
        <begin position="72"/>
        <end position="150"/>
    </location>
</feature>
<dbReference type="PROSITE" id="PS50102">
    <property type="entry name" value="RRM"/>
    <property type="match status" value="1"/>
</dbReference>
<gene>
    <name evidence="5" type="ORF">MKW98_023276</name>
</gene>
<evidence type="ECO:0000313" key="5">
    <source>
        <dbReference type="EMBL" id="KAI3949339.1"/>
    </source>
</evidence>
<reference evidence="5" key="1">
    <citation type="submission" date="2022-04" db="EMBL/GenBank/DDBJ databases">
        <title>A functionally conserved STORR gene fusion in Papaver species that diverged 16.8 million years ago.</title>
        <authorList>
            <person name="Catania T."/>
        </authorList>
    </citation>
    <scope>NUCLEOTIDE SEQUENCE</scope>
    <source>
        <strain evidence="5">S-188037</strain>
    </source>
</reference>
<dbReference type="Proteomes" id="UP001202328">
    <property type="component" value="Unassembled WGS sequence"/>
</dbReference>
<dbReference type="Pfam" id="PF00076">
    <property type="entry name" value="RRM_1"/>
    <property type="match status" value="1"/>
</dbReference>
<dbReference type="InterPro" id="IPR034240">
    <property type="entry name" value="eIF3G_RRM"/>
</dbReference>
<evidence type="ECO:0000256" key="1">
    <source>
        <dbReference type="ARBA" id="ARBA00022884"/>
    </source>
</evidence>
<organism evidence="5 6">
    <name type="scientific">Papaver atlanticum</name>
    <dbReference type="NCBI Taxonomy" id="357466"/>
    <lineage>
        <taxon>Eukaryota</taxon>
        <taxon>Viridiplantae</taxon>
        <taxon>Streptophyta</taxon>
        <taxon>Embryophyta</taxon>
        <taxon>Tracheophyta</taxon>
        <taxon>Spermatophyta</taxon>
        <taxon>Magnoliopsida</taxon>
        <taxon>Ranunculales</taxon>
        <taxon>Papaveraceae</taxon>
        <taxon>Papaveroideae</taxon>
        <taxon>Papaver</taxon>
    </lineage>
</organism>
<dbReference type="EMBL" id="JAJJMB010003142">
    <property type="protein sequence ID" value="KAI3949339.1"/>
    <property type="molecule type" value="Genomic_DNA"/>
</dbReference>
<evidence type="ECO:0000313" key="6">
    <source>
        <dbReference type="Proteomes" id="UP001202328"/>
    </source>
</evidence>
<dbReference type="InterPro" id="IPR000504">
    <property type="entry name" value="RRM_dom"/>
</dbReference>
<comment type="caution">
    <text evidence="5">The sequence shown here is derived from an EMBL/GenBank/DDBJ whole genome shotgun (WGS) entry which is preliminary data.</text>
</comment>